<dbReference type="Pfam" id="PF00094">
    <property type="entry name" value="VWD"/>
    <property type="match status" value="4"/>
</dbReference>
<feature type="domain" description="VWFD" evidence="3">
    <location>
        <begin position="2900"/>
        <end position="3077"/>
    </location>
</feature>
<name>A0AAD9NPB5_RIDPI</name>
<dbReference type="SUPFAM" id="SSF57414">
    <property type="entry name" value="Hairpin loop containing domain-like"/>
    <property type="match status" value="1"/>
</dbReference>
<dbReference type="Pfam" id="PF26129">
    <property type="entry name" value="Vwde"/>
    <property type="match status" value="4"/>
</dbReference>
<dbReference type="Pfam" id="PF00024">
    <property type="entry name" value="PAN_1"/>
    <property type="match status" value="1"/>
</dbReference>
<dbReference type="InterPro" id="IPR007110">
    <property type="entry name" value="Ig-like_dom"/>
</dbReference>
<dbReference type="SMART" id="SM00216">
    <property type="entry name" value="VWD"/>
    <property type="match status" value="4"/>
</dbReference>
<dbReference type="PANTHER" id="PTHR47635:SF2">
    <property type="entry name" value="LAMG-LIKE JELLYROLL FOLD DOMAIN-CONTAINING PROTEIN"/>
    <property type="match status" value="1"/>
</dbReference>
<dbReference type="SMART" id="SM00473">
    <property type="entry name" value="PAN_AP"/>
    <property type="match status" value="2"/>
</dbReference>
<feature type="domain" description="Apple" evidence="2">
    <location>
        <begin position="2550"/>
        <end position="2623"/>
    </location>
</feature>
<dbReference type="PROSITE" id="PS50835">
    <property type="entry name" value="IG_LIKE"/>
    <property type="match status" value="2"/>
</dbReference>
<protein>
    <submittedName>
        <fullName evidence="4">Uncharacterized protein</fullName>
    </submittedName>
</protein>
<evidence type="ECO:0000259" key="3">
    <source>
        <dbReference type="PROSITE" id="PS51233"/>
    </source>
</evidence>
<proteinExistence type="predicted"/>
<dbReference type="PANTHER" id="PTHR47635">
    <property type="entry name" value="CUB DOMAIN-CONTAINING PROTEIN"/>
    <property type="match status" value="1"/>
</dbReference>
<dbReference type="PROSITE" id="PS50948">
    <property type="entry name" value="PAN"/>
    <property type="match status" value="2"/>
</dbReference>
<evidence type="ECO:0000259" key="2">
    <source>
        <dbReference type="PROSITE" id="PS50948"/>
    </source>
</evidence>
<dbReference type="Pfam" id="PF13385">
    <property type="entry name" value="Laminin_G_3"/>
    <property type="match status" value="5"/>
</dbReference>
<feature type="domain" description="Ig-like" evidence="1">
    <location>
        <begin position="3676"/>
        <end position="3760"/>
    </location>
</feature>
<dbReference type="Gene3D" id="2.60.120.200">
    <property type="match status" value="5"/>
</dbReference>
<gene>
    <name evidence="4" type="ORF">NP493_705g02001</name>
</gene>
<dbReference type="Pfam" id="PF23106">
    <property type="entry name" value="EGF_Teneurin"/>
    <property type="match status" value="1"/>
</dbReference>
<evidence type="ECO:0000313" key="4">
    <source>
        <dbReference type="EMBL" id="KAK2175808.1"/>
    </source>
</evidence>
<feature type="domain" description="Apple" evidence="2">
    <location>
        <begin position="889"/>
        <end position="983"/>
    </location>
</feature>
<organism evidence="4 5">
    <name type="scientific">Ridgeia piscesae</name>
    <name type="common">Tubeworm</name>
    <dbReference type="NCBI Taxonomy" id="27915"/>
    <lineage>
        <taxon>Eukaryota</taxon>
        <taxon>Metazoa</taxon>
        <taxon>Spiralia</taxon>
        <taxon>Lophotrochozoa</taxon>
        <taxon>Annelida</taxon>
        <taxon>Polychaeta</taxon>
        <taxon>Sedentaria</taxon>
        <taxon>Canalipalpata</taxon>
        <taxon>Sabellida</taxon>
        <taxon>Siboglinidae</taxon>
        <taxon>Ridgeia</taxon>
    </lineage>
</organism>
<keyword evidence="5" id="KW-1185">Reference proteome</keyword>
<dbReference type="InterPro" id="IPR013320">
    <property type="entry name" value="ConA-like_dom_sf"/>
</dbReference>
<evidence type="ECO:0000313" key="5">
    <source>
        <dbReference type="Proteomes" id="UP001209878"/>
    </source>
</evidence>
<dbReference type="EMBL" id="JAODUO010000705">
    <property type="protein sequence ID" value="KAK2175808.1"/>
    <property type="molecule type" value="Genomic_DNA"/>
</dbReference>
<dbReference type="Gene3D" id="3.50.4.10">
    <property type="entry name" value="Hepatocyte Growth Factor"/>
    <property type="match status" value="1"/>
</dbReference>
<dbReference type="InterPro" id="IPR003609">
    <property type="entry name" value="Pan_app"/>
</dbReference>
<feature type="domain" description="VWFD" evidence="3">
    <location>
        <begin position="3934"/>
        <end position="4126"/>
    </location>
</feature>
<sequence length="4999" mass="546701">MLLDTEPCTEVSGVLADLKNDSSVDLVIMVTKPAVCDATIAEWQFYAANKGMFYADIWRPAAGNKFVLIATKHLDATDVGMQTQKLDASEYMHMLKGDLIGVHYHDNTANAVVSYATDKVMSLCCGLTREDLSVIHMSATFDDELKVGAEVNGVKSGERRALAISAVFSNDVKPVAVFPFDECHSDGNTIYDISGSGLIGNRPANGATFTYGPNGNPTGAIHFAGNSDNYVEIPKSHKIDAKRSITIMATIFPTKLAYSGIATYVIELENNDEGKGVSLTLTSTGLEFKLVKRPVGMANSLSIHETITTETVIMKNAWNFVAATYDFRNNTVKFYVNSSLVSTKKLTAKTELATNGKIRVGAVKGYYNYFYGQIACLQIYSASLSAEQIAASEECPIPYPLLSDYPQIVPEIKTPGSVVKKTNLSLQCRFPVVKNVRVEYDVRWYFGVDLKLKYSEKVIVNPLEVSEAHSSLQPDVHKDAGISDDDMQNVQCRVYTCYDVDCGHIESYPKISAVFQPKVKVMTSGPLELIEGAEGHKVMIHVTAPPDLICRKDCTIRIEVDIPEDNPLHCPQNGVLLPQVVVEKESGGITCGVDITSSNWYNPLELTVRATADSLYDKNRTLSMTVKQTFVVNNKVEASETLKTLELNVVDRDSTAYCGSVNDPHMRTFDGLLYDNHYEGEFVFYKHKTLPYEVHTFYRRCSSGATTQATCNCAVAVRVDDDVIVVDKCGPTRTGQATFPMTVKLYKNGELTPGTSVVRLANGLKYQVHLPTGSIVTIHQSYGNFLNVWMWAAGVEFGQTLGLCGVMDRDKTNDYTKADGSIYVHADADNKFPNEFTRTWRVKAEDSLYTGLRLKEGQVADQLVKPSVISCSCGGVEKSCAPNLHSTPCQIVTKNVQGMHVWTMKAGWLIMDSARKTFRAIGTAGDCKRLCTEETQFECVAVNYQSRAASKICELLSVNKAGAGDKWKESSAADGYDYYESEIVDVAEAINTKLENGEDISDDLVQRAVNLNTNAAVQFEYDAAFEATVPTEWPASWGQGDATSKCRSALEESEISKACEGVVAIESSDQARLDCVADVKVTGDLNWAVAGVNSLGEQCLIILNVDTSLWVQDKTNTKIINKICINDCSREFTGTDKQHGNCVNGKCKCSGKWLGVDCAIDGSIAPHMLPSVDNAMCNPSESLCNTVTVLGERFVWSVKLACHVQEIQINSTGITKIGDVKKVDAIFVSITEVHCNLSVGVNTVSYLVGVSNDGINYNASMMQQFLVFNSDCMSCDLKAHTCEERMDSCTIDGQCYAENDVNPGRKEACVPSTSRTRWTFTGNSTMVGLFPLDKCTTGDLSTYGNNVKLESQVKYAEGPSEWPYHAVSFDKPGSFAAISDNVILDTKYSITIVLRLYPESKAESHVLSYGKRGNGLQVKQIGTRLVFIVKQRNLKDAAPEALSGEVLKMNAWNAIAVTYDYQDGMAKLYVNANLTAQLAVGKRLLGTQGGITLAGVPGNSKSFKGRMACLQIYNEALNDTQLEDVQNCPVPFPIVKEEPQISITDGAQFKVNSTEKAKFVCRFVRSIGDNVRYYIKWLDSTGVMIADKTIPEDSYATDEFLDASNVTLDQLTKGISCEVSACFATSCDQVKSCPVRSDPFKAEVKVLTKGPLTVVEGEAGAVVKVQGTLPPSFLCGKSNSDCVVRIVARIKSSKSDYTCANGDGISQAVIGWNGGSVVEEAFCGVQLTQENWQTEQDIPVRAMMDGLFDQDVTRTLVLYQQIIYHGSTTEAEITTIQINIINTDKLTARCSSLNDPHIETFDLKTYDLFLEGEFVLYKHKSLPYQVNVFLRKCGSEATCNCAVAVKSGDDVIVVDRCGARQGNSRQDIPMTVTAYLNGKLTSGTKVYQYKGGDEYRITLPSGAYVKVANSYEDYVNVWFVPASSDYSKTEGLCGTWDGDITNELTMMNGVVHSEAGRRPNVFIETWRVSVEGSMYRGICTASGNITIENMATVEAIYCDCNEKRSKCGVNFDSPSCDPSSGVDITATVLEESSFPATCSGSEQDKTILQFEFDLTFMAKPVPTQPRISKLDAKKICDEKIKLSQTFKACGTSFSGSVTVPNENCVLDLMISGEKGWAQVAVEAVQEQCLQRLERDVTIWKIGTGGQRLPPAAILGQLCPKDCSGQGQCEGGVCVCQQTYAGVDCSLRAADSPVISTRANSIVCDISKLPCDLVNIYGSKFINSDVLTCHITVANLTADPPEPTSEVITVPAIFVQRRQVKCRLPSGTLSYFVSVSNDGKKQSASILVLNFDLGCYKCDAMTRKCSRQANTCYIDNMCRVDGGLNPQDARLGCKPSISKDKWSVIGTSYPLGKFALTGCGGIIDLMGLGAVTSIENTNIVSGPDNTDNGATMFTGAAESHVKIENSTKLDTMYSLSVFLNVYVEESGSIVNYGTDRGVGLYYDKTNKEIVFRVVKRGTTVAIHELKAKVDAKKWYHVGGTYDYNTGKAYLYVDSKQEAVSGTPKEDMLATDFAVYLGAITGVTDKFKGRVSCLQIFDRAVEKAEIDALKKCELKTTYWKKMPKAHVSEVLKSSITKDLAECQRLCGAEKDCRSIAWSTNNNCFLSKSTKLSPKKPLYDHYELVVVDVYLVTVSEYPSLPELPEVNLERKANATASGPDDFSVFSLSCEVHAAKGTNVNYELQWVVNGAISKTDAFKSMDVKDGKLESTLPGESLKSFQKIDQIVCRVYTCFEGKCNEVKCPTDSLPYKPGVKVVSKGPVTVSEGGNAEYIELAATLPPRFICASSEKVASANGTCEVTVFGILGIESGDRKCSDKTSIPQAVIGWPHSYGDDTIVPCGVKVTEMNWFWVLRLAVKAKVDLIKDKNYKRQLTVSQTVSVGTVKVTVELTVIEVTVTNTDRGLSCSASGDPHYHTFDGAYFDNYIEGELVMFRHKTLPYAVHTFQRRCNVHAACHCIIAIRSGDDVIVIDSCGPDENPVTRTPQIEVRLYLNGHLTPGTTIEQYNGGRTYKVRLPTGTVVQVQRGWQKFMNTVIYLSAADYAQTEGMCGSADGNRDNDFTGGRMPAEWIKNWRVERKDSLYFGSCKKLVTASVTSSHPTYCDCTSDIQTCARGRDVVDCASSTSTGKGNNITAMLLTQALQPLGCDGGAPAGKHFEFDLDFNPLPVEWPTTGDLTKAKVEAHCKLKIQGSVLGQLCGSLLHITFEKQIDGCMEDVKIGGALEWAKASIEAALEKCKGMMEGDEAFQRPATAGGKNPLTEIGDKLCPEDDKNGICNGHGTCQLGVCRCNAPFQGPDCSIDGGKSPLILKNQLNCNGFCQTVVITGEGFFESDAMQCEFTKIELSFTSWKVLGASHVTTVTAQYMGTNQMMCTLPDPKGSYVIRVKSFGILWSLKVTLLNFDDTCLTCSFGADKKCEPKDGTCLIDGTCYVVDDKNINDTRLACRPDSKDKWTVVGSEKKPGVFALDGCTGAIDLSGNKNIGEAFNVDPKFHGPEGKYAKATSFGGQTKDSYILINNTGSLDTLHSLSILVHVYPEIEGGTLLMYSNGGCSLTLEGKVLTFTAVSRDGVKSEKVTFELGAMNKWYYVAAVFNSNVKDISLYVNEKLEGHKEIKDIFQLNTAGSVWVGTDPEKKKYFSGRLSCIQVFDHPLTTKQIKEGIVCPTGVGVNLPGAAYPLLLKVPSLVVIKHFDNDTAQQGYSGFSLQCSFKAINRSDALYDVEWVIDGVVFRTDTLQSVTESTVVNLTLTGSDLLSNASTVEKILCRVHSCFKGHCKSVKCPLESLPLETGVKVVSGDELELTEGTDPGFINFDSALPPQLMCNNSDASVCSLRIEVTVKTTSKDVKCYRNKALANRVPQAMVGFYADYEPRLKMPCGLVVDQSNWYRTLMIPVAATIDRLIDGDQTRELSIYQTLVVGSEVVSRDHIKTVELEVKDQDQHAQCQSTADPHFVTFDKAYFDNYLEGEQVLYRHTTLPFAVHTFLRRCNGHAACHCAVAIRSGDDVIMIDSCGARRNSGRRPGTITVKLFLKGNLTTNTQILRVNNGNGYKVILPTGTVVKVEKGWKSFMNVYVTASVLDISSTEGLCGTYDGDVKNEYTKRDGSIDQHHGRRPNNFIASWRVADEDSIFNGFCGTVTLSDIQVASGAHFCSCMDDDVTSCDLKSLVPSCAVTKISAEDMDITELLHTDAQSPLGCDNPDDIPLERKFEHDPDFNPPEATWPAGEHSKEYVENYCNSRIKEGNIGKQCGNITGVNVEIEVKSCIEDIKISGDLKWLEPSLSSLLQQCLSRLESDPSQWKPGAENELPDITDKLCPVANEKSCNGQGSCTKGVCGCVGSYVGFDCSLNPALPPVIDPSSTQQVCTGSCPSVKIIGSNFIDGAMCKFFSITMTGTKWMRETTPMPAVAAVFLGISQIQCTLPDANHSYALSIANNGIDYSTTEIIILNYDPVCVACNFTSGTCMPRSDACVIDGVCYPAYTMNVTNSDEWCIPEKSTTAWSVRTVNTREYIFPLDDCHGGSNTAGTTPHISATLKKTSFVTGMDGSDGGAIYFSGSKYSYAELKNTGSALDTGINLSILMHVRPVALGKTQCLLRYMSKTGGVALYITKSNLIEFHLLERGKTRVSKIRADAGALELGKWSYIAVVYSDAFGKATVYVNKTQEKEVLLTVKPLGTAGNVRLGGYKNDVYNGDMACLQISHNAFTQSEVESKANCNLPYKTLREKPKVTYKESVLDKYVFACDFVARNEPELQYKVTWHSGNMVEHGNVTINNATGSSTWMVDLEDIKNGIFCEVAICEKGKCDTNMGCGKPSYIVKSEVTVMTESEFTVMEGGDPRYISIYTGLPPALLCALSGLGADCDVRVEGYFTPDKHDFTCHNDGKKYKLPQGVLGWKGKAEGAFCGVPITVKSIGESLRIPVHAKVDMRWERRTAQRTLRLYQRHYIAQELKYERELVTATVNIKDAAGKLAICSGVSDPHFNSFDKKRFDVFLEGEFIFYRHKTLPYAVSRLC</sequence>
<dbReference type="SUPFAM" id="SSF49899">
    <property type="entry name" value="Concanavalin A-like lectins/glucanases"/>
    <property type="match status" value="5"/>
</dbReference>
<reference evidence="4" key="1">
    <citation type="journal article" date="2023" name="Mol. Biol. Evol.">
        <title>Third-Generation Sequencing Reveals the Adaptive Role of the Epigenome in Three Deep-Sea Polychaetes.</title>
        <authorList>
            <person name="Perez M."/>
            <person name="Aroh O."/>
            <person name="Sun Y."/>
            <person name="Lan Y."/>
            <person name="Juniper S.K."/>
            <person name="Young C.R."/>
            <person name="Angers B."/>
            <person name="Qian P.Y."/>
        </authorList>
    </citation>
    <scope>NUCLEOTIDE SEQUENCE</scope>
    <source>
        <strain evidence="4">R07B-5</strain>
    </source>
</reference>
<dbReference type="PROSITE" id="PS51233">
    <property type="entry name" value="VWFD"/>
    <property type="match status" value="4"/>
</dbReference>
<accession>A0AAD9NPB5</accession>
<evidence type="ECO:0000259" key="1">
    <source>
        <dbReference type="PROSITE" id="PS50835"/>
    </source>
</evidence>
<feature type="domain" description="Ig-like" evidence="1">
    <location>
        <begin position="2641"/>
        <end position="2729"/>
    </location>
</feature>
<dbReference type="InterPro" id="IPR001846">
    <property type="entry name" value="VWF_type-D"/>
</dbReference>
<dbReference type="CDD" id="cd01099">
    <property type="entry name" value="PAN_AP_HGF"/>
    <property type="match status" value="1"/>
</dbReference>
<comment type="caution">
    <text evidence="4">The sequence shown here is derived from an EMBL/GenBank/DDBJ whole genome shotgun (WGS) entry which is preliminary data.</text>
</comment>
<feature type="domain" description="VWFD" evidence="3">
    <location>
        <begin position="656"/>
        <end position="848"/>
    </location>
</feature>
<feature type="domain" description="VWFD" evidence="3">
    <location>
        <begin position="1788"/>
        <end position="1980"/>
    </location>
</feature>
<dbReference type="Proteomes" id="UP001209878">
    <property type="component" value="Unassembled WGS sequence"/>
</dbReference>
<dbReference type="Gene3D" id="2.10.25.10">
    <property type="entry name" value="Laminin"/>
    <property type="match status" value="2"/>
</dbReference>
<dbReference type="InterPro" id="IPR058727">
    <property type="entry name" value="Helical_Vwde"/>
</dbReference>